<evidence type="ECO:0000313" key="2">
    <source>
        <dbReference type="EMBL" id="AZQ62469.1"/>
    </source>
</evidence>
<sequence>MLIPTLQKCLIESSKKEVYIPVDIHGHISLKNNKIVKWPLRIIISILGIFEAYQLSSGIYSFGLNGVELIDIIGLSTATIPIILYPTFLFKPKKAWPFKFICFEKEHFIFNFKWKTTNIRYDNIVRFQCFTHGISASNIEFTLKDGSSKTATWFPTNENKTQLEMRLSIQDELNKRIDLNR</sequence>
<evidence type="ECO:0000313" key="3">
    <source>
        <dbReference type="Proteomes" id="UP000267268"/>
    </source>
</evidence>
<dbReference type="AlphaFoldDB" id="A0A3Q9FLM4"/>
<feature type="transmembrane region" description="Helical" evidence="1">
    <location>
        <begin position="69"/>
        <end position="90"/>
    </location>
</feature>
<organism evidence="2 3">
    <name type="scientific">Flammeovirga pectinis</name>
    <dbReference type="NCBI Taxonomy" id="2494373"/>
    <lineage>
        <taxon>Bacteria</taxon>
        <taxon>Pseudomonadati</taxon>
        <taxon>Bacteroidota</taxon>
        <taxon>Cytophagia</taxon>
        <taxon>Cytophagales</taxon>
        <taxon>Flammeovirgaceae</taxon>
        <taxon>Flammeovirga</taxon>
    </lineage>
</organism>
<keyword evidence="1" id="KW-0472">Membrane</keyword>
<gene>
    <name evidence="2" type="ORF">EI427_09520</name>
</gene>
<evidence type="ECO:0000256" key="1">
    <source>
        <dbReference type="SAM" id="Phobius"/>
    </source>
</evidence>
<keyword evidence="1" id="KW-1133">Transmembrane helix</keyword>
<protein>
    <submittedName>
        <fullName evidence="2">Uncharacterized protein</fullName>
    </submittedName>
</protein>
<dbReference type="KEGG" id="fll:EI427_09520"/>
<dbReference type="OrthoDB" id="978824at2"/>
<reference evidence="2 3" key="1">
    <citation type="submission" date="2018-12" db="EMBL/GenBank/DDBJ databases">
        <title>Flammeovirga pectinis sp. nov., isolated from the gut of the Korean scallop, Patinopecten yessoensis.</title>
        <authorList>
            <person name="Bae J.-W."/>
            <person name="Jeong Y.-S."/>
            <person name="Kang W."/>
        </authorList>
    </citation>
    <scope>NUCLEOTIDE SEQUENCE [LARGE SCALE GENOMIC DNA]</scope>
    <source>
        <strain evidence="2 3">L12M1</strain>
    </source>
</reference>
<feature type="transmembrane region" description="Helical" evidence="1">
    <location>
        <begin position="40"/>
        <end position="63"/>
    </location>
</feature>
<keyword evidence="3" id="KW-1185">Reference proteome</keyword>
<dbReference type="Proteomes" id="UP000267268">
    <property type="component" value="Chromosome 1"/>
</dbReference>
<proteinExistence type="predicted"/>
<name>A0A3Q9FLM4_9BACT</name>
<dbReference type="EMBL" id="CP034562">
    <property type="protein sequence ID" value="AZQ62469.1"/>
    <property type="molecule type" value="Genomic_DNA"/>
</dbReference>
<accession>A0A3Q9FLM4</accession>
<dbReference type="RefSeq" id="WP_126614002.1">
    <property type="nucleotide sequence ID" value="NZ_CP034562.1"/>
</dbReference>
<keyword evidence="1" id="KW-0812">Transmembrane</keyword>